<comment type="catalytic activity">
    <reaction evidence="6 8">
        <text>Release of a C-terminal amino acid with broad specificity, except for -Pro.</text>
        <dbReference type="EC" id="3.4.17.19"/>
    </reaction>
</comment>
<evidence type="ECO:0000256" key="8">
    <source>
        <dbReference type="PIRNR" id="PIRNR006615"/>
    </source>
</evidence>
<dbReference type="RefSeq" id="WP_058934142.1">
    <property type="nucleotide sequence ID" value="NZ_CP013729.1"/>
</dbReference>
<keyword evidence="5 8" id="KW-0482">Metalloprotease</keyword>
<sequence>MTSSASTPAYDDLCQRHRRKHRLQHLHAMASWDQAAFMPPGGAVPRAEALAEMEGLLHQLGTDPALKDLLARAEQEPLDDVQRASLREMQRVWRSANALPQSLVESKSLAISHCEHAWRSQRPANDWAGYVENLRPVVRLIREEARLLSESSGLSKYDALLDQYEPGMRSAEVDRVFGDLRQWLPGLIRQVMERQAGEAVVAPQGPFSTAAQRALGLDAMKLLGFDFAAGRLDESTHPFCGGVPEDVRMTTRYREDSFLQSLTGTIHETGHGRYEQNLPRDWMGLPIAAARSMGLHESQSLSFEMQLASHPGFAGLLEPLVRRHLGDQPAFAADNLHRMMTRVAPGYIRVDADEVTYPAHVILRYEIERPLMEGEIEVEDIPALWDAKMQELLGLDTRGNFKDGPMQDVHWGAGLFGYFPCYTLGAMYAAQWFATMRRERPSLDADIARGELTPVFDWLKDRIWQQGSRYETPELVQRASGEPLNTAHFRRHLEARYLG</sequence>
<feature type="binding site" evidence="9">
    <location>
        <position position="271"/>
    </location>
    <ligand>
        <name>Zn(2+)</name>
        <dbReference type="ChEBI" id="CHEBI:29105"/>
        <note>catalytic</note>
    </ligand>
</feature>
<keyword evidence="3 8" id="KW-0479">Metal-binding</keyword>
<evidence type="ECO:0000256" key="3">
    <source>
        <dbReference type="ARBA" id="ARBA00022723"/>
    </source>
</evidence>
<accession>A0A0U3ME23</accession>
<keyword evidence="4 8" id="KW-0378">Hydrolase</keyword>
<dbReference type="GO" id="GO:0004181">
    <property type="term" value="F:metallocarboxypeptidase activity"/>
    <property type="evidence" value="ECO:0007669"/>
    <property type="project" value="UniProtKB-UniRule"/>
</dbReference>
<reference evidence="11 12" key="1">
    <citation type="submission" date="2015-12" db="EMBL/GenBank/DDBJ databases">
        <title>Complete genome of Roseateles depolymerans KCTC 42856.</title>
        <authorList>
            <person name="Kim K.M."/>
        </authorList>
    </citation>
    <scope>NUCLEOTIDE SEQUENCE [LARGE SCALE GENOMIC DNA]</scope>
    <source>
        <strain evidence="11 12">KCTC 42856</strain>
    </source>
</reference>
<dbReference type="Pfam" id="PF02074">
    <property type="entry name" value="Peptidase_M32"/>
    <property type="match status" value="1"/>
</dbReference>
<dbReference type="PANTHER" id="PTHR34217">
    <property type="entry name" value="METAL-DEPENDENT CARBOXYPEPTIDASE"/>
    <property type="match status" value="1"/>
</dbReference>
<evidence type="ECO:0000256" key="2">
    <source>
        <dbReference type="ARBA" id="ARBA00022670"/>
    </source>
</evidence>
<feature type="binding site" evidence="9">
    <location>
        <position position="267"/>
    </location>
    <ligand>
        <name>Zn(2+)</name>
        <dbReference type="ChEBI" id="CHEBI:29105"/>
        <note>catalytic</note>
    </ligand>
</feature>
<evidence type="ECO:0000256" key="7">
    <source>
        <dbReference type="ARBA" id="ARBA00061580"/>
    </source>
</evidence>
<evidence type="ECO:0000256" key="10">
    <source>
        <dbReference type="PIRSR" id="PIRSR006615-2"/>
    </source>
</evidence>
<evidence type="ECO:0000313" key="12">
    <source>
        <dbReference type="Proteomes" id="UP000060699"/>
    </source>
</evidence>
<comment type="similarity">
    <text evidence="7 8">Belongs to the peptidase M32 family.</text>
</comment>
<dbReference type="KEGG" id="rdp:RD2015_1249"/>
<dbReference type="Gene3D" id="1.10.1370.30">
    <property type="match status" value="1"/>
</dbReference>
<dbReference type="GO" id="GO:0006508">
    <property type="term" value="P:proteolysis"/>
    <property type="evidence" value="ECO:0007669"/>
    <property type="project" value="UniProtKB-UniRule"/>
</dbReference>
<dbReference type="InterPro" id="IPR001333">
    <property type="entry name" value="Peptidase_M32_Taq"/>
</dbReference>
<dbReference type="SUPFAM" id="SSF55486">
    <property type="entry name" value="Metalloproteases ('zincins'), catalytic domain"/>
    <property type="match status" value="1"/>
</dbReference>
<evidence type="ECO:0000256" key="1">
    <source>
        <dbReference type="ARBA" id="ARBA00022645"/>
    </source>
</evidence>
<feature type="binding site" evidence="9">
    <location>
        <position position="297"/>
    </location>
    <ligand>
        <name>Zn(2+)</name>
        <dbReference type="ChEBI" id="CHEBI:29105"/>
        <note>catalytic</note>
    </ligand>
</feature>
<dbReference type="PRINTS" id="PR00998">
    <property type="entry name" value="CRBOXYPTASET"/>
</dbReference>
<name>A0A0U3ME23_9BURK</name>
<protein>
    <recommendedName>
        <fullName evidence="8">Metal-dependent carboxypeptidase</fullName>
        <ecNumber evidence="8">3.4.17.19</ecNumber>
    </recommendedName>
</protein>
<dbReference type="Proteomes" id="UP000060699">
    <property type="component" value="Chromosome"/>
</dbReference>
<dbReference type="PIRSF" id="PIRSF006615">
    <property type="entry name" value="Zn_crbxpep_Taq"/>
    <property type="match status" value="1"/>
</dbReference>
<evidence type="ECO:0000256" key="6">
    <source>
        <dbReference type="ARBA" id="ARBA00052755"/>
    </source>
</evidence>
<dbReference type="GO" id="GO:0008270">
    <property type="term" value="F:zinc ion binding"/>
    <property type="evidence" value="ECO:0007669"/>
    <property type="project" value="UniProtKB-ARBA"/>
</dbReference>
<keyword evidence="12" id="KW-1185">Reference proteome</keyword>
<dbReference type="FunFam" id="1.10.1370.30:FF:000003">
    <property type="entry name" value="Thermostable carboxypeptidase 1"/>
    <property type="match status" value="1"/>
</dbReference>
<evidence type="ECO:0000256" key="9">
    <source>
        <dbReference type="PIRSR" id="PIRSR006615-1"/>
    </source>
</evidence>
<dbReference type="OrthoDB" id="9772308at2"/>
<keyword evidence="9" id="KW-0862">Zinc</keyword>
<dbReference type="CDD" id="cd06460">
    <property type="entry name" value="M32_Taq"/>
    <property type="match status" value="1"/>
</dbReference>
<comment type="function">
    <text evidence="8">Broad specificity carboxypetidase that releases amino acids sequentially from the C-terminus, including neutral, aromatic, polar and basic residues.</text>
</comment>
<keyword evidence="2 8" id="KW-0645">Protease</keyword>
<evidence type="ECO:0000313" key="11">
    <source>
        <dbReference type="EMBL" id="ALV05740.1"/>
    </source>
</evidence>
<organism evidence="11 12">
    <name type="scientific">Roseateles depolymerans</name>
    <dbReference type="NCBI Taxonomy" id="76731"/>
    <lineage>
        <taxon>Bacteria</taxon>
        <taxon>Pseudomonadati</taxon>
        <taxon>Pseudomonadota</taxon>
        <taxon>Betaproteobacteria</taxon>
        <taxon>Burkholderiales</taxon>
        <taxon>Sphaerotilaceae</taxon>
        <taxon>Roseateles</taxon>
    </lineage>
</organism>
<proteinExistence type="inferred from homology"/>
<keyword evidence="1 8" id="KW-0121">Carboxypeptidase</keyword>
<dbReference type="AlphaFoldDB" id="A0A0U3ME23"/>
<evidence type="ECO:0000256" key="5">
    <source>
        <dbReference type="ARBA" id="ARBA00023049"/>
    </source>
</evidence>
<feature type="active site" description="Proton donor/acceptor" evidence="10">
    <location>
        <position position="268"/>
    </location>
</feature>
<evidence type="ECO:0000256" key="4">
    <source>
        <dbReference type="ARBA" id="ARBA00022801"/>
    </source>
</evidence>
<dbReference type="PATRIC" id="fig|76731.3.peg.1273"/>
<gene>
    <name evidence="11" type="ORF">RD2015_1249</name>
</gene>
<dbReference type="PROSITE" id="PS52034">
    <property type="entry name" value="PEPTIDASE_M32"/>
    <property type="match status" value="1"/>
</dbReference>
<dbReference type="EMBL" id="CP013729">
    <property type="protein sequence ID" value="ALV05740.1"/>
    <property type="molecule type" value="Genomic_DNA"/>
</dbReference>
<dbReference type="PANTHER" id="PTHR34217:SF1">
    <property type="entry name" value="CARBOXYPEPTIDASE 1"/>
    <property type="match status" value="1"/>
</dbReference>
<dbReference type="EC" id="3.4.17.19" evidence="8"/>
<comment type="cofactor">
    <cofactor evidence="9">
        <name>Zn(2+)</name>
        <dbReference type="ChEBI" id="CHEBI:29105"/>
    </cofactor>
    <text evidence="9">Binds 1 zinc ion per subunit.</text>
</comment>